<dbReference type="SUPFAM" id="SSF52540">
    <property type="entry name" value="P-loop containing nucleoside triphosphate hydrolases"/>
    <property type="match status" value="2"/>
</dbReference>
<dbReference type="KEGG" id="mmir:HLA87_01985"/>
<dbReference type="InterPro" id="IPR027417">
    <property type="entry name" value="P-loop_NTPase"/>
</dbReference>
<gene>
    <name evidence="6" type="ORF">HLA87_01985</name>
</gene>
<evidence type="ECO:0000256" key="3">
    <source>
        <dbReference type="ARBA" id="ARBA00022448"/>
    </source>
</evidence>
<keyword evidence="5" id="KW-0472">Membrane</keyword>
<proteinExistence type="inferred from homology"/>
<comment type="subcellular location">
    <subcellularLocation>
        <location evidence="1">Cell membrane</location>
        <topology evidence="1">Peripheral membrane protein</topology>
    </subcellularLocation>
</comment>
<dbReference type="GO" id="GO:0005886">
    <property type="term" value="C:plasma membrane"/>
    <property type="evidence" value="ECO:0007669"/>
    <property type="project" value="UniProtKB-SubCell"/>
</dbReference>
<organism evidence="6 7">
    <name type="scientific">Mycoplasma miroungigenitalium</name>
    <dbReference type="NCBI Taxonomy" id="754515"/>
    <lineage>
        <taxon>Bacteria</taxon>
        <taxon>Bacillati</taxon>
        <taxon>Mycoplasmatota</taxon>
        <taxon>Mollicutes</taxon>
        <taxon>Mycoplasmataceae</taxon>
        <taxon>Mycoplasma</taxon>
    </lineage>
</organism>
<dbReference type="CDD" id="cd00267">
    <property type="entry name" value="ABC_ATPase"/>
    <property type="match status" value="1"/>
</dbReference>
<dbReference type="Gene3D" id="3.40.50.300">
    <property type="entry name" value="P-loop containing nucleotide triphosphate hydrolases"/>
    <property type="match status" value="2"/>
</dbReference>
<evidence type="ECO:0000256" key="2">
    <source>
        <dbReference type="ARBA" id="ARBA00005417"/>
    </source>
</evidence>
<dbReference type="Proteomes" id="UP000500686">
    <property type="component" value="Chromosome"/>
</dbReference>
<evidence type="ECO:0000256" key="1">
    <source>
        <dbReference type="ARBA" id="ARBA00004202"/>
    </source>
</evidence>
<dbReference type="GO" id="GO:0016887">
    <property type="term" value="F:ATP hydrolysis activity"/>
    <property type="evidence" value="ECO:0007669"/>
    <property type="project" value="InterPro"/>
</dbReference>
<keyword evidence="7" id="KW-1185">Reference proteome</keyword>
<sequence length="569" mass="65830">MIKKIVFKNTKDEKTKKEVNFGKINVILGEKGSGKSTFLRLIAEAIAKTNIFKRGSKIEDFVESKYCLAIDKVVDETGEYYSNNFLNLNKSQNKYTEGLNELQEKFSCYITQNDSRKSSIDYSSKFKKLVKENLPIYVSEILKDPINTEFLQPYDDLAKAFCEYNDLSKKTINYHIPFILEQTKNVNPSLSSLQTNTFDWNAEKMHLNSLGNNLSNGESGIKRQINIISSLNLDIIKNINSLEHYKDYYKKEYAEFNSKLVILDKTLNDFLLATEKLNIKNTMLKNALESFVSSYEYALKTAKEKLNKSENNLSQYNELCEYFVKSAEKLFNCNKAYKNVIDNENKDTYEVNWNFKWKIPNEDAIFLKVEPFDLDESNIQHIIKETIGLNDNKRKNIIDLITSSNVYTLMSQRKKEEVINSLLNEHIKLCVGDKNYDQMSNGEKSLFGIVHTISNIDSGDNSEYLLLDQIEDDLDNYTVVTKIIELLKEFKNTNKQLFIVTHNANIGTLLESDSITIDLEKELDQKMVENKIINKKETAESYYLEGGFEALNKRSEILNYKLKKGENND</sequence>
<dbReference type="InterPro" id="IPR050086">
    <property type="entry name" value="MetN_ABC_transporter-like"/>
</dbReference>
<dbReference type="EMBL" id="CP053096">
    <property type="protein sequence ID" value="QJR43552.1"/>
    <property type="molecule type" value="Genomic_DNA"/>
</dbReference>
<comment type="similarity">
    <text evidence="2">Belongs to the ABC transporter superfamily.</text>
</comment>
<evidence type="ECO:0000256" key="4">
    <source>
        <dbReference type="ARBA" id="ARBA00022475"/>
    </source>
</evidence>
<keyword evidence="3" id="KW-0813">Transport</keyword>
<name>A0A6M4JEP3_9MOLU</name>
<evidence type="ECO:0000256" key="5">
    <source>
        <dbReference type="ARBA" id="ARBA00023136"/>
    </source>
</evidence>
<protein>
    <recommendedName>
        <fullName evidence="8">Hemin importer ATP-binding subunit</fullName>
    </recommendedName>
</protein>
<dbReference type="PANTHER" id="PTHR43166">
    <property type="entry name" value="AMINO ACID IMPORT ATP-BINDING PROTEIN"/>
    <property type="match status" value="1"/>
</dbReference>
<evidence type="ECO:0000313" key="7">
    <source>
        <dbReference type="Proteomes" id="UP000500686"/>
    </source>
</evidence>
<dbReference type="AlphaFoldDB" id="A0A6M4JEP3"/>
<keyword evidence="4" id="KW-1003">Cell membrane</keyword>
<evidence type="ECO:0000313" key="6">
    <source>
        <dbReference type="EMBL" id="QJR43552.1"/>
    </source>
</evidence>
<evidence type="ECO:0008006" key="8">
    <source>
        <dbReference type="Google" id="ProtNLM"/>
    </source>
</evidence>
<dbReference type="GO" id="GO:0005524">
    <property type="term" value="F:ATP binding"/>
    <property type="evidence" value="ECO:0007669"/>
    <property type="project" value="InterPro"/>
</dbReference>
<dbReference type="RefSeq" id="WP_171111417.1">
    <property type="nucleotide sequence ID" value="NZ_CP053096.1"/>
</dbReference>
<accession>A0A6M4JEP3</accession>
<dbReference type="PANTHER" id="PTHR43166:SF9">
    <property type="entry name" value="GLUTAMATE_ASPARTATE IMPORT ATP-BINDING PROTEIN GLTL"/>
    <property type="match status" value="1"/>
</dbReference>
<reference evidence="6 7" key="1">
    <citation type="submission" date="2020-05" db="EMBL/GenBank/DDBJ databases">
        <title>Novel Mycoplasma species detected in Mirounga angustirostris (northern elephant seal) from the USA.</title>
        <authorList>
            <person name="Volokhov D.V."/>
        </authorList>
    </citation>
    <scope>NUCLEOTIDE SEQUENCE [LARGE SCALE GENOMIC DNA]</scope>
    <source>
        <strain evidence="6 7">Mirounga ES2806-GEN</strain>
    </source>
</reference>